<dbReference type="GO" id="GO:0009228">
    <property type="term" value="P:thiamine biosynthetic process"/>
    <property type="evidence" value="ECO:0007669"/>
    <property type="project" value="InterPro"/>
</dbReference>
<dbReference type="GO" id="GO:0008972">
    <property type="term" value="F:phosphomethylpyrimidine kinase activity"/>
    <property type="evidence" value="ECO:0007669"/>
    <property type="project" value="InterPro"/>
</dbReference>
<dbReference type="GO" id="GO:0009229">
    <property type="term" value="P:thiamine diphosphate biosynthetic process"/>
    <property type="evidence" value="ECO:0007669"/>
    <property type="project" value="UniProtKB-UniPathway"/>
</dbReference>
<evidence type="ECO:0000256" key="1">
    <source>
        <dbReference type="ARBA" id="ARBA00004948"/>
    </source>
</evidence>
<dbReference type="InParanoid" id="W0DUS1"/>
<dbReference type="RefSeq" id="WP_006459843.1">
    <property type="nucleotide sequence ID" value="NZ_CP007030.1"/>
</dbReference>
<dbReference type="PANTHER" id="PTHR20858:SF17">
    <property type="entry name" value="HYDROXYMETHYLPYRIMIDINE_PHOSPHOMETHYLPYRIMIDINE KINASE THI20-RELATED"/>
    <property type="match status" value="1"/>
</dbReference>
<dbReference type="EMBL" id="CP007030">
    <property type="protein sequence ID" value="AHF00724.1"/>
    <property type="molecule type" value="Genomic_DNA"/>
</dbReference>
<name>W0DUS1_9GAMM</name>
<dbReference type="InterPro" id="IPR004399">
    <property type="entry name" value="HMP/HMP-P_kinase_dom"/>
</dbReference>
<keyword evidence="4" id="KW-0547">Nucleotide-binding</keyword>
<dbReference type="STRING" id="717772.THIAE_02110"/>
<dbReference type="Gene3D" id="3.40.1190.20">
    <property type="match status" value="1"/>
</dbReference>
<evidence type="ECO:0000256" key="2">
    <source>
        <dbReference type="ARBA" id="ARBA00012135"/>
    </source>
</evidence>
<keyword evidence="9" id="KW-1185">Reference proteome</keyword>
<sequence length="275" mass="28986">MTKAKMKQPICNLLTIAGSDPSGGAGIQADLKAFSACGCYGMSVITGLTAQNTQGVQAIHPLPADFVAQQFDSLLADIRIDAIKIGMLSDVRIIDVIADRLADFNGPIVLDPVMIAKGGAALIDSPTQLALRDRLLPLAGLVTPNLPELATLVAQDEATTPEQMLSQAQQLLDLGAQAVLAKGGHLPGDHCQDLLLSTEQALWFSHPRLATHNTHGTGCTLSSAIASFWAQTGDLAQAIQQAKDYINAAIAHADQLTVGSGHGPTHHFHAWWSIQ</sequence>
<evidence type="ECO:0000256" key="3">
    <source>
        <dbReference type="ARBA" id="ARBA00022679"/>
    </source>
</evidence>
<proteinExistence type="predicted"/>
<dbReference type="HOGENOM" id="CLU_020520_0_1_6"/>
<evidence type="ECO:0000313" key="9">
    <source>
        <dbReference type="Proteomes" id="UP000005380"/>
    </source>
</evidence>
<dbReference type="PANTHER" id="PTHR20858">
    <property type="entry name" value="PHOSPHOMETHYLPYRIMIDINE KINASE"/>
    <property type="match status" value="1"/>
</dbReference>
<evidence type="ECO:0000256" key="4">
    <source>
        <dbReference type="ARBA" id="ARBA00022741"/>
    </source>
</evidence>
<evidence type="ECO:0000313" key="8">
    <source>
        <dbReference type="EMBL" id="AHF00724.1"/>
    </source>
</evidence>
<evidence type="ECO:0000256" key="5">
    <source>
        <dbReference type="ARBA" id="ARBA00022777"/>
    </source>
</evidence>
<keyword evidence="6" id="KW-0067">ATP-binding</keyword>
<dbReference type="InterPro" id="IPR013749">
    <property type="entry name" value="PM/HMP-P_kinase-1"/>
</dbReference>
<dbReference type="KEGG" id="tao:THIAE_02110"/>
<feature type="domain" description="Pyridoxamine kinase/Phosphomethylpyrimidine kinase" evidence="7">
    <location>
        <begin position="20"/>
        <end position="266"/>
    </location>
</feature>
<protein>
    <recommendedName>
        <fullName evidence="2">hydroxymethylpyrimidine kinase</fullName>
        <ecNumber evidence="2">2.7.1.49</ecNumber>
    </recommendedName>
</protein>
<dbReference type="EC" id="2.7.1.49" evidence="2"/>
<dbReference type="GO" id="GO:0008902">
    <property type="term" value="F:hydroxymethylpyrimidine kinase activity"/>
    <property type="evidence" value="ECO:0007669"/>
    <property type="project" value="UniProtKB-EC"/>
</dbReference>
<dbReference type="GO" id="GO:0005524">
    <property type="term" value="F:ATP binding"/>
    <property type="evidence" value="ECO:0007669"/>
    <property type="project" value="UniProtKB-KW"/>
</dbReference>
<evidence type="ECO:0000256" key="6">
    <source>
        <dbReference type="ARBA" id="ARBA00022840"/>
    </source>
</evidence>
<keyword evidence="3" id="KW-0808">Transferase</keyword>
<dbReference type="InterPro" id="IPR029056">
    <property type="entry name" value="Ribokinase-like"/>
</dbReference>
<dbReference type="SUPFAM" id="SSF53613">
    <property type="entry name" value="Ribokinase-like"/>
    <property type="match status" value="1"/>
</dbReference>
<dbReference type="UniPathway" id="UPA00060">
    <property type="reaction ID" value="UER00138"/>
</dbReference>
<reference evidence="8 9" key="1">
    <citation type="submission" date="2013-12" db="EMBL/GenBank/DDBJ databases">
        <authorList>
            <consortium name="DOE Joint Genome Institute"/>
            <person name="Kappler U."/>
            <person name="Huntemann M."/>
            <person name="Han J."/>
            <person name="Chen A."/>
            <person name="Kyrpides N."/>
            <person name="Mavromatis K."/>
            <person name="Markowitz V."/>
            <person name="Palaniappan K."/>
            <person name="Ivanova N."/>
            <person name="Schaumberg A."/>
            <person name="Pati A."/>
            <person name="Liolios K."/>
            <person name="Nordberg H.P."/>
            <person name="Cantor M.N."/>
            <person name="Hua S.X."/>
            <person name="Woyke T."/>
        </authorList>
    </citation>
    <scope>NUCLEOTIDE SEQUENCE [LARGE SCALE GENOMIC DNA]</scope>
    <source>
        <strain evidence="9">AL2</strain>
    </source>
</reference>
<gene>
    <name evidence="8" type="ORF">THIAE_02110</name>
</gene>
<dbReference type="Pfam" id="PF08543">
    <property type="entry name" value="Phos_pyr_kin"/>
    <property type="match status" value="1"/>
</dbReference>
<comment type="pathway">
    <text evidence="1">Cofactor biosynthesis; thiamine diphosphate biosynthesis.</text>
</comment>
<dbReference type="AlphaFoldDB" id="W0DUS1"/>
<keyword evidence="5 8" id="KW-0418">Kinase</keyword>
<dbReference type="FunCoup" id="W0DUS1">
    <property type="interactions" value="430"/>
</dbReference>
<dbReference type="FunFam" id="3.40.1190.20:FF:000003">
    <property type="entry name" value="Phosphomethylpyrimidine kinase ThiD"/>
    <property type="match status" value="1"/>
</dbReference>
<accession>W0DUS1</accession>
<evidence type="ECO:0000259" key="7">
    <source>
        <dbReference type="Pfam" id="PF08543"/>
    </source>
</evidence>
<organism evidence="8 9">
    <name type="scientific">Thiomicrospira aerophila AL3</name>
    <dbReference type="NCBI Taxonomy" id="717772"/>
    <lineage>
        <taxon>Bacteria</taxon>
        <taxon>Pseudomonadati</taxon>
        <taxon>Pseudomonadota</taxon>
        <taxon>Gammaproteobacteria</taxon>
        <taxon>Thiotrichales</taxon>
        <taxon>Piscirickettsiaceae</taxon>
        <taxon>Thiomicrospira</taxon>
    </lineage>
</organism>
<dbReference type="CDD" id="cd01169">
    <property type="entry name" value="HMPP_kinase"/>
    <property type="match status" value="1"/>
</dbReference>
<dbReference type="OrthoDB" id="9810880at2"/>
<dbReference type="NCBIfam" id="TIGR00097">
    <property type="entry name" value="HMP-P_kinase"/>
    <property type="match status" value="1"/>
</dbReference>
<dbReference type="eggNOG" id="COG0351">
    <property type="taxonomic scope" value="Bacteria"/>
</dbReference>
<dbReference type="Proteomes" id="UP000005380">
    <property type="component" value="Chromosome"/>
</dbReference>
<dbReference type="GO" id="GO:0005829">
    <property type="term" value="C:cytosol"/>
    <property type="evidence" value="ECO:0007669"/>
    <property type="project" value="TreeGrafter"/>
</dbReference>